<dbReference type="PATRIC" id="fig|882800.3.peg.5043"/>
<feature type="region of interest" description="Disordered" evidence="1">
    <location>
        <begin position="1"/>
        <end position="56"/>
    </location>
</feature>
<dbReference type="AlphaFoldDB" id="H1KRA1"/>
<name>H1KRA1_METEX</name>
<dbReference type="RefSeq" id="WP_003604844.1">
    <property type="nucleotide sequence ID" value="NZ_AGJK01000227.1"/>
</dbReference>
<protein>
    <submittedName>
        <fullName evidence="2">Uncharacterized protein</fullName>
    </submittedName>
</protein>
<sequence>MSKKPRRKLGDVASGIREMAAPTPVSAVEPIHEATRPRENVDASGVRPRGFNLRKERVEKPHQSVYAHPVVFRELRKIAAAEGVKPQELYREGLREVFRRRGMDFDALDRGEEI</sequence>
<dbReference type="Proteomes" id="UP000004382">
    <property type="component" value="Unassembled WGS sequence"/>
</dbReference>
<feature type="compositionally biased region" description="Basic and acidic residues" evidence="1">
    <location>
        <begin position="30"/>
        <end position="41"/>
    </location>
</feature>
<reference evidence="2 3" key="1">
    <citation type="submission" date="2011-09" db="EMBL/GenBank/DDBJ databases">
        <title>The draft genome of Methylobacterium extorquens DSM 13060.</title>
        <authorList>
            <consortium name="US DOE Joint Genome Institute (JGI-PGF)"/>
            <person name="Lucas S."/>
            <person name="Han J."/>
            <person name="Lapidus A."/>
            <person name="Cheng J.-F."/>
            <person name="Goodwin L."/>
            <person name="Pitluck S."/>
            <person name="Peters L."/>
            <person name="Land M.L."/>
            <person name="Hauser L."/>
            <person name="Koskimaki J."/>
            <person name="Halonen O."/>
            <person name="Pirttila A."/>
            <person name="Frank C."/>
            <person name="Woyke T.J."/>
        </authorList>
    </citation>
    <scope>NUCLEOTIDE SEQUENCE [LARGE SCALE GENOMIC DNA]</scope>
    <source>
        <strain evidence="2 3">DSM 13060</strain>
    </source>
</reference>
<gene>
    <name evidence="2" type="ORF">MetexDRAFT_5164</name>
</gene>
<dbReference type="EMBL" id="AGJK01000227">
    <property type="protein sequence ID" value="EHP89949.1"/>
    <property type="molecule type" value="Genomic_DNA"/>
</dbReference>
<comment type="caution">
    <text evidence="2">The sequence shown here is derived from an EMBL/GenBank/DDBJ whole genome shotgun (WGS) entry which is preliminary data.</text>
</comment>
<evidence type="ECO:0000256" key="1">
    <source>
        <dbReference type="SAM" id="MobiDB-lite"/>
    </source>
</evidence>
<accession>H1KRA1</accession>
<evidence type="ECO:0000313" key="2">
    <source>
        <dbReference type="EMBL" id="EHP89949.1"/>
    </source>
</evidence>
<organism evidence="2 3">
    <name type="scientific">Methylorubrum extorquens DSM 13060</name>
    <dbReference type="NCBI Taxonomy" id="882800"/>
    <lineage>
        <taxon>Bacteria</taxon>
        <taxon>Pseudomonadati</taxon>
        <taxon>Pseudomonadota</taxon>
        <taxon>Alphaproteobacteria</taxon>
        <taxon>Hyphomicrobiales</taxon>
        <taxon>Methylobacteriaceae</taxon>
        <taxon>Methylorubrum</taxon>
    </lineage>
</organism>
<proteinExistence type="predicted"/>
<evidence type="ECO:0000313" key="3">
    <source>
        <dbReference type="Proteomes" id="UP000004382"/>
    </source>
</evidence>